<dbReference type="CDD" id="cd19071">
    <property type="entry name" value="AKR_AKR1-5-like"/>
    <property type="match status" value="1"/>
</dbReference>
<dbReference type="GO" id="GO:0016616">
    <property type="term" value="F:oxidoreductase activity, acting on the CH-OH group of donors, NAD or NADP as acceptor"/>
    <property type="evidence" value="ECO:0007669"/>
    <property type="project" value="UniProtKB-ARBA"/>
</dbReference>
<dbReference type="EMBL" id="ML121600">
    <property type="protein sequence ID" value="RPB19049.1"/>
    <property type="molecule type" value="Genomic_DNA"/>
</dbReference>
<feature type="active site" description="Proton donor" evidence="2">
    <location>
        <position position="55"/>
    </location>
</feature>
<dbReference type="PROSITE" id="PS00062">
    <property type="entry name" value="ALDOKETO_REDUCTASE_2"/>
    <property type="match status" value="1"/>
</dbReference>
<dbReference type="InParanoid" id="A0A3N4LC57"/>
<feature type="domain" description="NADP-dependent oxidoreductase" evidence="5">
    <location>
        <begin position="40"/>
        <end position="273"/>
    </location>
</feature>
<dbReference type="SUPFAM" id="SSF51430">
    <property type="entry name" value="NAD(P)-linked oxidoreductase"/>
    <property type="match status" value="1"/>
</dbReference>
<dbReference type="Proteomes" id="UP000267821">
    <property type="component" value="Unassembled WGS sequence"/>
</dbReference>
<feature type="site" description="Lowers pKa of active site Tyr" evidence="4">
    <location>
        <position position="80"/>
    </location>
</feature>
<sequence length="292" mass="32151">MSLTATTQWELPNSPHTPKTTIPCIGYGVYNAAGHSSILTALQQGYRLLDTAQLYENEAEVGHAVISCGLPRSELFIITKIGDPKGGVEETLESLRDSVRKSSGTKGKWEGGEGYVDLFLIHNPLSGPEGRKILWQALEKLRAEGSTREIGVSNYGINHIKELLTYASHPPVINQLELHPFCPQLALASFCASHNILLQAYSPLVRARKMDDPTLVSIAQAHNVTPAQVLVRWSLQKGWIPLPKSDDPERIRLNREVFGWALTEEEMAEIEKLGVGMEDGQGAVCPYLVHVP</sequence>
<dbReference type="InterPro" id="IPR023210">
    <property type="entry name" value="NADP_OxRdtase_dom"/>
</dbReference>
<keyword evidence="7" id="KW-1185">Reference proteome</keyword>
<dbReference type="STRING" id="1051890.A0A3N4LC57"/>
<dbReference type="PANTHER" id="PTHR43827:SF13">
    <property type="entry name" value="ALDO_KETO REDUCTASE FAMILY PROTEIN"/>
    <property type="match status" value="1"/>
</dbReference>
<evidence type="ECO:0000256" key="4">
    <source>
        <dbReference type="PIRSR" id="PIRSR000097-3"/>
    </source>
</evidence>
<name>A0A3N4LC57_9PEZI</name>
<accession>A0A3N4LC57</accession>
<dbReference type="FunFam" id="3.20.20.100:FF:000002">
    <property type="entry name" value="2,5-diketo-D-gluconic acid reductase A"/>
    <property type="match status" value="1"/>
</dbReference>
<dbReference type="Pfam" id="PF00248">
    <property type="entry name" value="Aldo_ket_red"/>
    <property type="match status" value="1"/>
</dbReference>
<evidence type="ECO:0000256" key="2">
    <source>
        <dbReference type="PIRSR" id="PIRSR000097-1"/>
    </source>
</evidence>
<dbReference type="Gene3D" id="3.20.20.100">
    <property type="entry name" value="NADP-dependent oxidoreductase domain"/>
    <property type="match status" value="1"/>
</dbReference>
<dbReference type="PIRSF" id="PIRSF000097">
    <property type="entry name" value="AKR"/>
    <property type="match status" value="1"/>
</dbReference>
<dbReference type="InterPro" id="IPR020471">
    <property type="entry name" value="AKR"/>
</dbReference>
<evidence type="ECO:0000259" key="5">
    <source>
        <dbReference type="Pfam" id="PF00248"/>
    </source>
</evidence>
<dbReference type="PANTHER" id="PTHR43827">
    <property type="entry name" value="2,5-DIKETO-D-GLUCONIC ACID REDUCTASE"/>
    <property type="match status" value="1"/>
</dbReference>
<dbReference type="AlphaFoldDB" id="A0A3N4LC57"/>
<protein>
    <submittedName>
        <fullName evidence="6">Aldo/keto reductase</fullName>
    </submittedName>
</protein>
<evidence type="ECO:0000256" key="1">
    <source>
        <dbReference type="ARBA" id="ARBA00023002"/>
    </source>
</evidence>
<organism evidence="6 7">
    <name type="scientific">Terfezia boudieri ATCC MYA-4762</name>
    <dbReference type="NCBI Taxonomy" id="1051890"/>
    <lineage>
        <taxon>Eukaryota</taxon>
        <taxon>Fungi</taxon>
        <taxon>Dikarya</taxon>
        <taxon>Ascomycota</taxon>
        <taxon>Pezizomycotina</taxon>
        <taxon>Pezizomycetes</taxon>
        <taxon>Pezizales</taxon>
        <taxon>Pezizaceae</taxon>
        <taxon>Terfezia</taxon>
    </lineage>
</organism>
<keyword evidence="1" id="KW-0560">Oxidoreductase</keyword>
<gene>
    <name evidence="6" type="ORF">L211DRAFT_831020</name>
</gene>
<dbReference type="InterPro" id="IPR018170">
    <property type="entry name" value="Aldo/ket_reductase_CS"/>
</dbReference>
<proteinExistence type="predicted"/>
<evidence type="ECO:0000313" key="6">
    <source>
        <dbReference type="EMBL" id="RPB19049.1"/>
    </source>
</evidence>
<dbReference type="PRINTS" id="PR00069">
    <property type="entry name" value="ALDKETRDTASE"/>
</dbReference>
<dbReference type="OrthoDB" id="416253at2759"/>
<evidence type="ECO:0000313" key="7">
    <source>
        <dbReference type="Proteomes" id="UP000267821"/>
    </source>
</evidence>
<reference evidence="6 7" key="1">
    <citation type="journal article" date="2018" name="Nat. Ecol. Evol.">
        <title>Pezizomycetes genomes reveal the molecular basis of ectomycorrhizal truffle lifestyle.</title>
        <authorList>
            <person name="Murat C."/>
            <person name="Payen T."/>
            <person name="Noel B."/>
            <person name="Kuo A."/>
            <person name="Morin E."/>
            <person name="Chen J."/>
            <person name="Kohler A."/>
            <person name="Krizsan K."/>
            <person name="Balestrini R."/>
            <person name="Da Silva C."/>
            <person name="Montanini B."/>
            <person name="Hainaut M."/>
            <person name="Levati E."/>
            <person name="Barry K.W."/>
            <person name="Belfiori B."/>
            <person name="Cichocki N."/>
            <person name="Clum A."/>
            <person name="Dockter R.B."/>
            <person name="Fauchery L."/>
            <person name="Guy J."/>
            <person name="Iotti M."/>
            <person name="Le Tacon F."/>
            <person name="Lindquist E.A."/>
            <person name="Lipzen A."/>
            <person name="Malagnac F."/>
            <person name="Mello A."/>
            <person name="Molinier V."/>
            <person name="Miyauchi S."/>
            <person name="Poulain J."/>
            <person name="Riccioni C."/>
            <person name="Rubini A."/>
            <person name="Sitrit Y."/>
            <person name="Splivallo R."/>
            <person name="Traeger S."/>
            <person name="Wang M."/>
            <person name="Zifcakova L."/>
            <person name="Wipf D."/>
            <person name="Zambonelli A."/>
            <person name="Paolocci F."/>
            <person name="Nowrousian M."/>
            <person name="Ottonello S."/>
            <person name="Baldrian P."/>
            <person name="Spatafora J.W."/>
            <person name="Henrissat B."/>
            <person name="Nagy L.G."/>
            <person name="Aury J.M."/>
            <person name="Wincker P."/>
            <person name="Grigoriev I.V."/>
            <person name="Bonfante P."/>
            <person name="Martin F.M."/>
        </authorList>
    </citation>
    <scope>NUCLEOTIDE SEQUENCE [LARGE SCALE GENOMIC DNA]</scope>
    <source>
        <strain evidence="6 7">ATCC MYA-4762</strain>
    </source>
</reference>
<evidence type="ECO:0000256" key="3">
    <source>
        <dbReference type="PIRSR" id="PIRSR000097-2"/>
    </source>
</evidence>
<dbReference type="InterPro" id="IPR036812">
    <property type="entry name" value="NAD(P)_OxRdtase_dom_sf"/>
</dbReference>
<feature type="binding site" evidence="3">
    <location>
        <position position="122"/>
    </location>
    <ligand>
        <name>substrate</name>
    </ligand>
</feature>
<dbReference type="PROSITE" id="PS00798">
    <property type="entry name" value="ALDOKETO_REDUCTASE_1"/>
    <property type="match status" value="1"/>
</dbReference>